<evidence type="ECO:0000313" key="2">
    <source>
        <dbReference type="EMBL" id="MFB2876468.1"/>
    </source>
</evidence>
<dbReference type="Gene3D" id="3.10.110.10">
    <property type="entry name" value="Ubiquitin Conjugating Enzyme"/>
    <property type="match status" value="1"/>
</dbReference>
<reference evidence="2 3" key="1">
    <citation type="submission" date="2024-09" db="EMBL/GenBank/DDBJ databases">
        <title>Floridaenema gen nov. (Aerosakkonemataceae, Aerosakkonematales ord. nov., Cyanobacteria) from benthic tropical and subtropical fresh waters, with the description of four new species.</title>
        <authorList>
            <person name="Moretto J.A."/>
            <person name="Berthold D.E."/>
            <person name="Lefler F.W."/>
            <person name="Huang I.-S."/>
            <person name="Laughinghouse H. IV."/>
        </authorList>
    </citation>
    <scope>NUCLEOTIDE SEQUENCE [LARGE SCALE GENOMIC DNA]</scope>
    <source>
        <strain evidence="2 3">BLCC-F46</strain>
    </source>
</reference>
<proteinExistence type="predicted"/>
<evidence type="ECO:0000259" key="1">
    <source>
        <dbReference type="Pfam" id="PF00179"/>
    </source>
</evidence>
<dbReference type="Proteomes" id="UP001576774">
    <property type="component" value="Unassembled WGS sequence"/>
</dbReference>
<dbReference type="InterPro" id="IPR000608">
    <property type="entry name" value="UBC"/>
</dbReference>
<dbReference type="InterPro" id="IPR016135">
    <property type="entry name" value="UBQ-conjugating_enzyme/RWD"/>
</dbReference>
<comment type="caution">
    <text evidence="2">The sequence shown here is derived from an EMBL/GenBank/DDBJ whole genome shotgun (WGS) entry which is preliminary data.</text>
</comment>
<gene>
    <name evidence="2" type="ORF">ACE1CC_06210</name>
</gene>
<dbReference type="Pfam" id="PF00179">
    <property type="entry name" value="UQ_con"/>
    <property type="match status" value="1"/>
</dbReference>
<accession>A0ABV4X105</accession>
<dbReference type="EMBL" id="JBHFNQ010000052">
    <property type="protein sequence ID" value="MFB2876468.1"/>
    <property type="molecule type" value="Genomic_DNA"/>
</dbReference>
<keyword evidence="3" id="KW-1185">Reference proteome</keyword>
<dbReference type="CDD" id="cd00195">
    <property type="entry name" value="UBCc_UEV"/>
    <property type="match status" value="1"/>
</dbReference>
<organism evidence="2 3">
    <name type="scientific">Floridaenema aerugineum BLCC-F46</name>
    <dbReference type="NCBI Taxonomy" id="3153654"/>
    <lineage>
        <taxon>Bacteria</taxon>
        <taxon>Bacillati</taxon>
        <taxon>Cyanobacteriota</taxon>
        <taxon>Cyanophyceae</taxon>
        <taxon>Oscillatoriophycideae</taxon>
        <taxon>Aerosakkonematales</taxon>
        <taxon>Aerosakkonemataceae</taxon>
        <taxon>Floridanema</taxon>
        <taxon>Floridanema aerugineum</taxon>
    </lineage>
</organism>
<name>A0ABV4X105_9CYAN</name>
<evidence type="ECO:0000313" key="3">
    <source>
        <dbReference type="Proteomes" id="UP001576774"/>
    </source>
</evidence>
<dbReference type="RefSeq" id="WP_413269602.1">
    <property type="nucleotide sequence ID" value="NZ_JBHFNQ010000052.1"/>
</dbReference>
<feature type="domain" description="UBC core" evidence="1">
    <location>
        <begin position="61"/>
        <end position="147"/>
    </location>
</feature>
<dbReference type="SUPFAM" id="SSF54495">
    <property type="entry name" value="UBC-like"/>
    <property type="match status" value="1"/>
</dbReference>
<sequence length="172" mass="19629">MSVREKRLQNDFQALSEMVSNSGGTLAIVSKNGNPPYQYVIEYRCRGIERLQGNEPVFRDTHRVEISLGSNYPKEQPDAKFLTSIFHPNVYQNLNICLGSQWTMAETLPELIIRIGKIIQYATDITNLNSPANAVAKTWAASNMRRFPVDTQTFKSQIVWEELPVKVSFKDF</sequence>
<protein>
    <submittedName>
        <fullName evidence="2">Ubiquitin-conjugating enzyme E2</fullName>
    </submittedName>
</protein>